<feature type="compositionally biased region" description="Pro residues" evidence="1">
    <location>
        <begin position="34"/>
        <end position="50"/>
    </location>
</feature>
<evidence type="ECO:0000313" key="3">
    <source>
        <dbReference type="EMBL" id="HJB11628.1"/>
    </source>
</evidence>
<evidence type="ECO:0000313" key="4">
    <source>
        <dbReference type="Proteomes" id="UP000823823"/>
    </source>
</evidence>
<organism evidence="3 4">
    <name type="scientific">Candidatus Brachybacterium merdavium</name>
    <dbReference type="NCBI Taxonomy" id="2838513"/>
    <lineage>
        <taxon>Bacteria</taxon>
        <taxon>Bacillati</taxon>
        <taxon>Actinomycetota</taxon>
        <taxon>Actinomycetes</taxon>
        <taxon>Micrococcales</taxon>
        <taxon>Dermabacteraceae</taxon>
        <taxon>Brachybacterium</taxon>
    </lineage>
</organism>
<proteinExistence type="predicted"/>
<name>A0A9D2LFP0_9MICO</name>
<feature type="compositionally biased region" description="Acidic residues" evidence="1">
    <location>
        <begin position="101"/>
        <end position="121"/>
    </location>
</feature>
<sequence>MNTSPDDRERPGPRDMDAEFARMLEQEGLELGPGQPPREPPAGDHPPSTRPPDGSAGPDDELWGLGPDSPADPAGTESRARSRAAHPAAGGPGRDPQPPAELDEDDFLSDDEVIYGDFEPPDPDLPEPSGGALWSWTALIGGFLLMVTATVTPSLPGFLGWLGGAAAIGGVVALLLRVPRTPRDDDGAQV</sequence>
<keyword evidence="2" id="KW-1133">Transmembrane helix</keyword>
<keyword evidence="2" id="KW-0812">Transmembrane</keyword>
<keyword evidence="2" id="KW-0472">Membrane</keyword>
<evidence type="ECO:0000256" key="1">
    <source>
        <dbReference type="SAM" id="MobiDB-lite"/>
    </source>
</evidence>
<evidence type="ECO:0000256" key="2">
    <source>
        <dbReference type="SAM" id="Phobius"/>
    </source>
</evidence>
<gene>
    <name evidence="3" type="ORF">H9786_14110</name>
</gene>
<dbReference type="EMBL" id="DWZH01000107">
    <property type="protein sequence ID" value="HJB11628.1"/>
    <property type="molecule type" value="Genomic_DNA"/>
</dbReference>
<feature type="transmembrane region" description="Helical" evidence="2">
    <location>
        <begin position="158"/>
        <end position="176"/>
    </location>
</feature>
<feature type="region of interest" description="Disordered" evidence="1">
    <location>
        <begin position="1"/>
        <end position="121"/>
    </location>
</feature>
<comment type="caution">
    <text evidence="3">The sequence shown here is derived from an EMBL/GenBank/DDBJ whole genome shotgun (WGS) entry which is preliminary data.</text>
</comment>
<reference evidence="3" key="1">
    <citation type="journal article" date="2021" name="PeerJ">
        <title>Extensive microbial diversity within the chicken gut microbiome revealed by metagenomics and culture.</title>
        <authorList>
            <person name="Gilroy R."/>
            <person name="Ravi A."/>
            <person name="Getino M."/>
            <person name="Pursley I."/>
            <person name="Horton D.L."/>
            <person name="Alikhan N.F."/>
            <person name="Baker D."/>
            <person name="Gharbi K."/>
            <person name="Hall N."/>
            <person name="Watson M."/>
            <person name="Adriaenssens E.M."/>
            <person name="Foster-Nyarko E."/>
            <person name="Jarju S."/>
            <person name="Secka A."/>
            <person name="Antonio M."/>
            <person name="Oren A."/>
            <person name="Chaudhuri R.R."/>
            <person name="La Ragione R."/>
            <person name="Hildebrand F."/>
            <person name="Pallen M.J."/>
        </authorList>
    </citation>
    <scope>NUCLEOTIDE SEQUENCE</scope>
    <source>
        <strain evidence="3">ChiHjej13B12-24818</strain>
    </source>
</reference>
<accession>A0A9D2LFP0</accession>
<feature type="compositionally biased region" description="Basic and acidic residues" evidence="1">
    <location>
        <begin position="1"/>
        <end position="25"/>
    </location>
</feature>
<feature type="transmembrane region" description="Helical" evidence="2">
    <location>
        <begin position="133"/>
        <end position="152"/>
    </location>
</feature>
<protein>
    <submittedName>
        <fullName evidence="3">Uncharacterized protein</fullName>
    </submittedName>
</protein>
<dbReference type="AlphaFoldDB" id="A0A9D2LFP0"/>
<dbReference type="Proteomes" id="UP000823823">
    <property type="component" value="Unassembled WGS sequence"/>
</dbReference>
<reference evidence="3" key="2">
    <citation type="submission" date="2021-04" db="EMBL/GenBank/DDBJ databases">
        <authorList>
            <person name="Gilroy R."/>
        </authorList>
    </citation>
    <scope>NUCLEOTIDE SEQUENCE</scope>
    <source>
        <strain evidence="3">ChiHjej13B12-24818</strain>
    </source>
</reference>